<evidence type="ECO:0000313" key="4">
    <source>
        <dbReference type="Proteomes" id="UP001595455"/>
    </source>
</evidence>
<evidence type="ECO:0000313" key="1">
    <source>
        <dbReference type="EMBL" id="MFC2994949.1"/>
    </source>
</evidence>
<sequence>MSEKIENLLHLSEEEIFQQLKSFDDLNIDVNLDDLSSLNDDDVENDVHSHDKSVIKKASLKKAWRKINHVTCTIYKENPKIGDQELIDAVIKALGITGQWEIALVALALKKGLNKICNLN</sequence>
<reference evidence="4" key="3">
    <citation type="journal article" date="2019" name="Int. J. Syst. Evol. Microbiol.">
        <title>The Global Catalogue of Microorganisms (GCM) 10K type strain sequencing project: providing services to taxonomists for standard genome sequencing and annotation.</title>
        <authorList>
            <consortium name="The Broad Institute Genomics Platform"/>
            <consortium name="The Broad Institute Genome Sequencing Center for Infectious Disease"/>
            <person name="Wu L."/>
            <person name="Ma J."/>
        </authorList>
    </citation>
    <scope>NUCLEOTIDE SEQUENCE [LARGE SCALE GENOMIC DNA]</scope>
    <source>
        <strain evidence="4">KCTC 62575</strain>
    </source>
</reference>
<proteinExistence type="predicted"/>
<comment type="caution">
    <text evidence="2">The sequence shown here is derived from an EMBL/GenBank/DDBJ whole genome shotgun (WGS) entry which is preliminary data.</text>
</comment>
<organism evidence="2 3">
    <name type="scientific">Acinetobacter sichuanensis</name>
    <dbReference type="NCBI Taxonomy" id="2136183"/>
    <lineage>
        <taxon>Bacteria</taxon>
        <taxon>Pseudomonadati</taxon>
        <taxon>Pseudomonadota</taxon>
        <taxon>Gammaproteobacteria</taxon>
        <taxon>Moraxellales</taxon>
        <taxon>Moraxellaceae</taxon>
        <taxon>Acinetobacter</taxon>
    </lineage>
</organism>
<accession>A0A371YIZ3</accession>
<dbReference type="OrthoDB" id="9876368at2"/>
<gene>
    <name evidence="1" type="ORF">ACFODO_06640</name>
    <name evidence="2" type="ORF">C9E89_021900</name>
</gene>
<dbReference type="EMBL" id="JBHRSF010000012">
    <property type="protein sequence ID" value="MFC2994949.1"/>
    <property type="molecule type" value="Genomic_DNA"/>
</dbReference>
<reference evidence="1" key="1">
    <citation type="journal article" date="2014" name="Int. J. Syst. Evol. Microbiol.">
        <title>Complete genome of a new Firmicutes species belonging to the dominant human colonic microbiota ('Ruminococcus bicirculans') reveals two chromosomes and a selective capacity to utilize plant glucans.</title>
        <authorList>
            <consortium name="NISC Comparative Sequencing Program"/>
            <person name="Wegmann U."/>
            <person name="Louis P."/>
            <person name="Goesmann A."/>
            <person name="Henrissat B."/>
            <person name="Duncan S.H."/>
            <person name="Flint H.J."/>
        </authorList>
    </citation>
    <scope>NUCLEOTIDE SEQUENCE</scope>
    <source>
        <strain evidence="1">KCTC 62575</strain>
    </source>
</reference>
<evidence type="ECO:0000313" key="3">
    <source>
        <dbReference type="Proteomes" id="UP000240957"/>
    </source>
</evidence>
<reference evidence="1" key="4">
    <citation type="submission" date="2024-09" db="EMBL/GenBank/DDBJ databases">
        <authorList>
            <person name="Sun Q."/>
            <person name="Mori K."/>
        </authorList>
    </citation>
    <scope>NUCLEOTIDE SEQUENCE</scope>
    <source>
        <strain evidence="1">KCTC 62575</strain>
    </source>
</reference>
<dbReference type="AlphaFoldDB" id="A0A371YIZ3"/>
<protein>
    <submittedName>
        <fullName evidence="2">Uncharacterized protein</fullName>
    </submittedName>
</protein>
<dbReference type="Proteomes" id="UP001595455">
    <property type="component" value="Unassembled WGS sequence"/>
</dbReference>
<name>A0A371YIZ3_9GAMM</name>
<keyword evidence="4" id="KW-1185">Reference proteome</keyword>
<dbReference type="EMBL" id="PYIX02000103">
    <property type="protein sequence ID" value="RFC81431.1"/>
    <property type="molecule type" value="Genomic_DNA"/>
</dbReference>
<dbReference type="RefSeq" id="WP_107010216.1">
    <property type="nucleotide sequence ID" value="NZ_JBHRSF010000012.1"/>
</dbReference>
<reference evidence="2 3" key="2">
    <citation type="submission" date="2018-08" db="EMBL/GenBank/DDBJ databases">
        <title>The draft genome of Acinetobacter sichuanensis strain WCHAc060041.</title>
        <authorList>
            <person name="Qin J."/>
            <person name="Feng Y."/>
            <person name="Zong Z."/>
        </authorList>
    </citation>
    <scope>NUCLEOTIDE SEQUENCE [LARGE SCALE GENOMIC DNA]</scope>
    <source>
        <strain evidence="2 3">WCHAc060041</strain>
    </source>
</reference>
<evidence type="ECO:0000313" key="2">
    <source>
        <dbReference type="EMBL" id="RFC81431.1"/>
    </source>
</evidence>
<dbReference type="Proteomes" id="UP000240957">
    <property type="component" value="Unassembled WGS sequence"/>
</dbReference>